<dbReference type="InterPro" id="IPR050833">
    <property type="entry name" value="Poly_Biosynth_Transport"/>
</dbReference>
<keyword evidence="8" id="KW-1185">Reference proteome</keyword>
<gene>
    <name evidence="7" type="ORF">KCG44_12325</name>
</gene>
<dbReference type="Proteomes" id="UP000722336">
    <property type="component" value="Unassembled WGS sequence"/>
</dbReference>
<evidence type="ECO:0000256" key="1">
    <source>
        <dbReference type="ARBA" id="ARBA00004651"/>
    </source>
</evidence>
<evidence type="ECO:0000256" key="2">
    <source>
        <dbReference type="ARBA" id="ARBA00022475"/>
    </source>
</evidence>
<proteinExistence type="predicted"/>
<protein>
    <submittedName>
        <fullName evidence="7">Lipopolysaccharide biosynthesis protein</fullName>
    </submittedName>
</protein>
<dbReference type="PANTHER" id="PTHR30250:SF31">
    <property type="entry name" value="INNER MEMBRANE PROTEIN YGHQ"/>
    <property type="match status" value="1"/>
</dbReference>
<evidence type="ECO:0000256" key="3">
    <source>
        <dbReference type="ARBA" id="ARBA00022692"/>
    </source>
</evidence>
<reference evidence="7 8" key="1">
    <citation type="submission" date="2021-04" db="EMBL/GenBank/DDBJ databases">
        <authorList>
            <person name="Pira H."/>
            <person name="Risdian C."/>
            <person name="Wink J."/>
        </authorList>
    </citation>
    <scope>NUCLEOTIDE SEQUENCE [LARGE SCALE GENOMIC DNA]</scope>
    <source>
        <strain evidence="7 8">WHA3</strain>
    </source>
</reference>
<feature type="transmembrane region" description="Helical" evidence="6">
    <location>
        <begin position="392"/>
        <end position="410"/>
    </location>
</feature>
<accession>A0ABS6SGM4</accession>
<feature type="transmembrane region" description="Helical" evidence="6">
    <location>
        <begin position="327"/>
        <end position="350"/>
    </location>
</feature>
<feature type="transmembrane region" description="Helical" evidence="6">
    <location>
        <begin position="57"/>
        <end position="75"/>
    </location>
</feature>
<feature type="transmembrane region" description="Helical" evidence="6">
    <location>
        <begin position="356"/>
        <end position="380"/>
    </location>
</feature>
<dbReference type="Pfam" id="PF13440">
    <property type="entry name" value="Polysacc_synt_3"/>
    <property type="match status" value="1"/>
</dbReference>
<feature type="transmembrane region" description="Helical" evidence="6">
    <location>
        <begin position="140"/>
        <end position="161"/>
    </location>
</feature>
<evidence type="ECO:0000256" key="4">
    <source>
        <dbReference type="ARBA" id="ARBA00022989"/>
    </source>
</evidence>
<dbReference type="PANTHER" id="PTHR30250">
    <property type="entry name" value="PST FAMILY PREDICTED COLANIC ACID TRANSPORTER"/>
    <property type="match status" value="1"/>
</dbReference>
<dbReference type="EMBL" id="JAGSPA010000004">
    <property type="protein sequence ID" value="MBV7257570.1"/>
    <property type="molecule type" value="Genomic_DNA"/>
</dbReference>
<evidence type="ECO:0000313" key="7">
    <source>
        <dbReference type="EMBL" id="MBV7257570.1"/>
    </source>
</evidence>
<keyword evidence="3 6" id="KW-0812">Transmembrane</keyword>
<keyword evidence="2" id="KW-1003">Cell membrane</keyword>
<evidence type="ECO:0000313" key="8">
    <source>
        <dbReference type="Proteomes" id="UP000722336"/>
    </source>
</evidence>
<feature type="transmembrane region" description="Helical" evidence="6">
    <location>
        <begin position="416"/>
        <end position="438"/>
    </location>
</feature>
<feature type="transmembrane region" description="Helical" evidence="6">
    <location>
        <begin position="173"/>
        <end position="191"/>
    </location>
</feature>
<keyword evidence="4 6" id="KW-1133">Transmembrane helix</keyword>
<feature type="transmembrane region" description="Helical" evidence="6">
    <location>
        <begin position="28"/>
        <end position="51"/>
    </location>
</feature>
<evidence type="ECO:0000256" key="5">
    <source>
        <dbReference type="ARBA" id="ARBA00023136"/>
    </source>
</evidence>
<comment type="caution">
    <text evidence="7">The sequence shown here is derived from an EMBL/GenBank/DDBJ whole genome shotgun (WGS) entry which is preliminary data.</text>
</comment>
<keyword evidence="5 6" id="KW-0472">Membrane</keyword>
<dbReference type="RefSeq" id="WP_218446411.1">
    <property type="nucleotide sequence ID" value="NZ_JAGSPA010000004.1"/>
</dbReference>
<organism evidence="7 8">
    <name type="scientific">Pacificimonas pallii</name>
    <dbReference type="NCBI Taxonomy" id="2827236"/>
    <lineage>
        <taxon>Bacteria</taxon>
        <taxon>Pseudomonadati</taxon>
        <taxon>Pseudomonadota</taxon>
        <taxon>Alphaproteobacteria</taxon>
        <taxon>Sphingomonadales</taxon>
        <taxon>Sphingosinicellaceae</taxon>
        <taxon>Pacificimonas</taxon>
    </lineage>
</organism>
<feature type="transmembrane region" description="Helical" evidence="6">
    <location>
        <begin position="197"/>
        <end position="221"/>
    </location>
</feature>
<comment type="subcellular location">
    <subcellularLocation>
        <location evidence="1">Cell membrane</location>
        <topology evidence="1">Multi-pass membrane protein</topology>
    </subcellularLocation>
</comment>
<feature type="transmembrane region" description="Helical" evidence="6">
    <location>
        <begin position="107"/>
        <end position="128"/>
    </location>
</feature>
<sequence>MATLAKDRIERVKFSSFSPLAQALIRNAAAVFSGNMIAGVLGLLSVVAAARTLEPDLFGVLILIVTYVTVVDRLLNFQSWTALVRFGTAARERNDVEELRTVVKLCFFADVSTAAAGALVAVGLAPLVAGQFGWSDSDIVLVQIYALVIVTNIVGVTTGLLQLERNFGLLAKLNVLAAALKAIASIIGFAADFGFSYFVLSWLVADLIKNGTLIWVGIRLIRRLNLAQFLRSSSRDVDGGRWRMLKFLFVTNLVTSLKMAIRELDVLVVGAILDPRGAGIYKVAKQFGSTLSRPIDPVNVVIYPEFASLSAAGADTRFWRLFLKITLMTFLAATLMLIVLYAAAVPLITYTVGADYLSAVPVFILYAVGVHIAISTIAFYPALTAMGYEERSLAAIAIAAAIYFAALYLLTVQYGLVGAGAAHIVFYLVWGFMMSLSLRAAKVRGRR</sequence>
<name>A0ABS6SGM4_9SPHN</name>
<evidence type="ECO:0000256" key="6">
    <source>
        <dbReference type="SAM" id="Phobius"/>
    </source>
</evidence>